<keyword evidence="6" id="KW-0227">DNA damage</keyword>
<feature type="compositionally biased region" description="Basic and acidic residues" evidence="13">
    <location>
        <begin position="318"/>
        <end position="332"/>
    </location>
</feature>
<dbReference type="InterPro" id="IPR027417">
    <property type="entry name" value="P-loop_NTPase"/>
</dbReference>
<protein>
    <submittedName>
        <fullName evidence="14">p-loop containing nucleoside triphosphate hydrolase protein</fullName>
    </submittedName>
</protein>
<dbReference type="PANTHER" id="PTHR19306:SF6">
    <property type="entry name" value="STRUCTURAL MAINTENANCE OF CHROMOSOMES PROTEIN 6"/>
    <property type="match status" value="1"/>
</dbReference>
<evidence type="ECO:0000256" key="6">
    <source>
        <dbReference type="ARBA" id="ARBA00022763"/>
    </source>
</evidence>
<keyword evidence="10" id="KW-0234">DNA repair</keyword>
<evidence type="ECO:0000256" key="8">
    <source>
        <dbReference type="ARBA" id="ARBA00023054"/>
    </source>
</evidence>
<evidence type="ECO:0000256" key="11">
    <source>
        <dbReference type="ARBA" id="ARBA00023242"/>
    </source>
</evidence>
<dbReference type="GO" id="GO:0016787">
    <property type="term" value="F:hydrolase activity"/>
    <property type="evidence" value="ECO:0007669"/>
    <property type="project" value="UniProtKB-KW"/>
</dbReference>
<proteinExistence type="inferred from homology"/>
<dbReference type="Gene3D" id="3.40.50.300">
    <property type="entry name" value="P-loop containing nucleotide triphosphate hydrolases"/>
    <property type="match status" value="1"/>
</dbReference>
<comment type="similarity">
    <text evidence="3">Belongs to the SMC family. SMC6 subfamily.</text>
</comment>
<evidence type="ECO:0000256" key="2">
    <source>
        <dbReference type="ARBA" id="ARBA00004286"/>
    </source>
</evidence>
<dbReference type="EMBL" id="JACAZH010000017">
    <property type="protein sequence ID" value="KAF7348430.1"/>
    <property type="molecule type" value="Genomic_DNA"/>
</dbReference>
<evidence type="ECO:0000256" key="12">
    <source>
        <dbReference type="SAM" id="Coils"/>
    </source>
</evidence>
<evidence type="ECO:0000256" key="3">
    <source>
        <dbReference type="ARBA" id="ARBA00006793"/>
    </source>
</evidence>
<dbReference type="GO" id="GO:0005524">
    <property type="term" value="F:ATP binding"/>
    <property type="evidence" value="ECO:0007669"/>
    <property type="project" value="UniProtKB-KW"/>
</dbReference>
<evidence type="ECO:0000256" key="4">
    <source>
        <dbReference type="ARBA" id="ARBA00022454"/>
    </source>
</evidence>
<comment type="caution">
    <text evidence="14">The sequence shown here is derived from an EMBL/GenBank/DDBJ whole genome shotgun (WGS) entry which is preliminary data.</text>
</comment>
<keyword evidence="5" id="KW-0547">Nucleotide-binding</keyword>
<evidence type="ECO:0000256" key="5">
    <source>
        <dbReference type="ARBA" id="ARBA00022741"/>
    </source>
</evidence>
<evidence type="ECO:0000256" key="9">
    <source>
        <dbReference type="ARBA" id="ARBA00023172"/>
    </source>
</evidence>
<keyword evidence="7" id="KW-0067">ATP-binding</keyword>
<dbReference type="GO" id="GO:0003697">
    <property type="term" value="F:single-stranded DNA binding"/>
    <property type="evidence" value="ECO:0007669"/>
    <property type="project" value="TreeGrafter"/>
</dbReference>
<evidence type="ECO:0000256" key="13">
    <source>
        <dbReference type="SAM" id="MobiDB-lite"/>
    </source>
</evidence>
<dbReference type="SUPFAM" id="SSF52540">
    <property type="entry name" value="P-loop containing nucleoside triphosphate hydrolases"/>
    <property type="match status" value="1"/>
</dbReference>
<dbReference type="AlphaFoldDB" id="A0A8H7CSC8"/>
<evidence type="ECO:0000313" key="14">
    <source>
        <dbReference type="EMBL" id="KAF7348430.1"/>
    </source>
</evidence>
<dbReference type="PANTHER" id="PTHR19306">
    <property type="entry name" value="STRUCTURAL MAINTENANCE OF CHROMOSOMES 5,6 SMC5, SMC6"/>
    <property type="match status" value="1"/>
</dbReference>
<keyword evidence="15" id="KW-1185">Reference proteome</keyword>
<dbReference type="GO" id="GO:0030915">
    <property type="term" value="C:Smc5-Smc6 complex"/>
    <property type="evidence" value="ECO:0007669"/>
    <property type="project" value="TreeGrafter"/>
</dbReference>
<name>A0A8H7CSC8_9AGAR</name>
<reference evidence="14" key="1">
    <citation type="submission" date="2020-05" db="EMBL/GenBank/DDBJ databases">
        <title>Mycena genomes resolve the evolution of fungal bioluminescence.</title>
        <authorList>
            <person name="Tsai I.J."/>
        </authorList>
    </citation>
    <scope>NUCLEOTIDE SEQUENCE</scope>
    <source>
        <strain evidence="14">160909Yilan</strain>
    </source>
</reference>
<feature type="region of interest" description="Disordered" evidence="13">
    <location>
        <begin position="318"/>
        <end position="338"/>
    </location>
</feature>
<feature type="coiled-coil region" evidence="12">
    <location>
        <begin position="193"/>
        <end position="279"/>
    </location>
</feature>
<accession>A0A8H7CSC8</accession>
<dbReference type="OrthoDB" id="10072614at2759"/>
<dbReference type="GO" id="GO:0000724">
    <property type="term" value="P:double-strand break repair via homologous recombination"/>
    <property type="evidence" value="ECO:0007669"/>
    <property type="project" value="TreeGrafter"/>
</dbReference>
<keyword evidence="11" id="KW-0539">Nucleus</keyword>
<keyword evidence="8 12" id="KW-0175">Coiled coil</keyword>
<evidence type="ECO:0000256" key="1">
    <source>
        <dbReference type="ARBA" id="ARBA00004123"/>
    </source>
</evidence>
<organism evidence="14 15">
    <name type="scientific">Mycena sanguinolenta</name>
    <dbReference type="NCBI Taxonomy" id="230812"/>
    <lineage>
        <taxon>Eukaryota</taxon>
        <taxon>Fungi</taxon>
        <taxon>Dikarya</taxon>
        <taxon>Basidiomycota</taxon>
        <taxon>Agaricomycotina</taxon>
        <taxon>Agaricomycetes</taxon>
        <taxon>Agaricomycetidae</taxon>
        <taxon>Agaricales</taxon>
        <taxon>Marasmiineae</taxon>
        <taxon>Mycenaceae</taxon>
        <taxon>Mycena</taxon>
    </lineage>
</organism>
<dbReference type="GO" id="GO:0003684">
    <property type="term" value="F:damaged DNA binding"/>
    <property type="evidence" value="ECO:0007669"/>
    <property type="project" value="TreeGrafter"/>
</dbReference>
<keyword evidence="4" id="KW-0158">Chromosome</keyword>
<comment type="subcellular location">
    <subcellularLocation>
        <location evidence="2">Chromosome</location>
    </subcellularLocation>
    <subcellularLocation>
        <location evidence="1">Nucleus</location>
    </subcellularLocation>
</comment>
<sequence>MRSGTAWTLDNFTVTRYPEGGESSLPLNIRKFHPMLLVGGSATAQLQRWRDEKVVKEKELQDANAALRTEQEQYNAAKRQQDRLTNEVNEETPASLAAIQEAKRTEDEREFHMKQLQELTKQLNELDETQKGHVAERDRLTAEINDFQARKEEVKVKIDKAVGQRTEHQGAINHYKGKLTEGKEAWEKAKEAVSVVEQEFENWTEQAEEYCEEVPANRTVDEVKRNLEATQAALREREKRHGASVEDMTVEMNKAREKLEKAENDLKQMTSLNKALKASLIVRLSRWQEFPSSYRSSLQARVLFDHEKGTLQLRVKTDDQVATKGGRDKDPRSLSGGEKSFSTICLLLSLWESIGCPLRCLDEFDVFVDAVNRRISMKMMIETANTSDKKQYVLITPQDMNNVVIGPTVRVHRMTDPERGQGVLGFGQ</sequence>
<dbReference type="GO" id="GO:0005634">
    <property type="term" value="C:nucleus"/>
    <property type="evidence" value="ECO:0007669"/>
    <property type="project" value="UniProtKB-SubCell"/>
</dbReference>
<keyword evidence="9" id="KW-0233">DNA recombination</keyword>
<keyword evidence="14" id="KW-0378">Hydrolase</keyword>
<dbReference type="Proteomes" id="UP000623467">
    <property type="component" value="Unassembled WGS sequence"/>
</dbReference>
<dbReference type="GO" id="GO:0035861">
    <property type="term" value="C:site of double-strand break"/>
    <property type="evidence" value="ECO:0007669"/>
    <property type="project" value="TreeGrafter"/>
</dbReference>
<evidence type="ECO:0000256" key="7">
    <source>
        <dbReference type="ARBA" id="ARBA00022840"/>
    </source>
</evidence>
<evidence type="ECO:0000256" key="10">
    <source>
        <dbReference type="ARBA" id="ARBA00023204"/>
    </source>
</evidence>
<feature type="coiled-coil region" evidence="12">
    <location>
        <begin position="46"/>
        <end position="157"/>
    </location>
</feature>
<gene>
    <name evidence="14" type="ORF">MSAN_01797300</name>
</gene>
<evidence type="ECO:0000313" key="15">
    <source>
        <dbReference type="Proteomes" id="UP000623467"/>
    </source>
</evidence>